<sequence>MRWLSIRMVFTMNPCGLFRRVLSGRRYDQFYQASRFGSVCNTSPCISTVFGGRMGRPFSTSTSWLEESSPGAKLPPGPITRELFIDPEYKKIALQGKMWVTEGGMKLVDIPESVGKKGEIPEGYSVDFVLDPLEVIGGLAKAGITDQSQLSEQMVNDMRLTLCNGASLTLMPTKLHELKMALAEGREMAIEEDSKEAETRPDQG</sequence>
<evidence type="ECO:0000313" key="1">
    <source>
        <dbReference type="EMBL" id="KAF9523171.1"/>
    </source>
</evidence>
<gene>
    <name evidence="1" type="ORF">CPB83DRAFT_863295</name>
</gene>
<dbReference type="EMBL" id="MU157923">
    <property type="protein sequence ID" value="KAF9523171.1"/>
    <property type="molecule type" value="Genomic_DNA"/>
</dbReference>
<dbReference type="Proteomes" id="UP000807306">
    <property type="component" value="Unassembled WGS sequence"/>
</dbReference>
<dbReference type="AlphaFoldDB" id="A0A9P6JJD4"/>
<evidence type="ECO:0000313" key="2">
    <source>
        <dbReference type="Proteomes" id="UP000807306"/>
    </source>
</evidence>
<comment type="caution">
    <text evidence="1">The sequence shown here is derived from an EMBL/GenBank/DDBJ whole genome shotgun (WGS) entry which is preliminary data.</text>
</comment>
<organism evidence="1 2">
    <name type="scientific">Crepidotus variabilis</name>
    <dbReference type="NCBI Taxonomy" id="179855"/>
    <lineage>
        <taxon>Eukaryota</taxon>
        <taxon>Fungi</taxon>
        <taxon>Dikarya</taxon>
        <taxon>Basidiomycota</taxon>
        <taxon>Agaricomycotina</taxon>
        <taxon>Agaricomycetes</taxon>
        <taxon>Agaricomycetidae</taxon>
        <taxon>Agaricales</taxon>
        <taxon>Agaricineae</taxon>
        <taxon>Crepidotaceae</taxon>
        <taxon>Crepidotus</taxon>
    </lineage>
</organism>
<protein>
    <submittedName>
        <fullName evidence="1">Uncharacterized protein</fullName>
    </submittedName>
</protein>
<keyword evidence="2" id="KW-1185">Reference proteome</keyword>
<name>A0A9P6JJD4_9AGAR</name>
<dbReference type="OrthoDB" id="2899474at2759"/>
<accession>A0A9P6JJD4</accession>
<reference evidence="1" key="1">
    <citation type="submission" date="2020-11" db="EMBL/GenBank/DDBJ databases">
        <authorList>
            <consortium name="DOE Joint Genome Institute"/>
            <person name="Ahrendt S."/>
            <person name="Riley R."/>
            <person name="Andreopoulos W."/>
            <person name="Labutti K."/>
            <person name="Pangilinan J."/>
            <person name="Ruiz-Duenas F.J."/>
            <person name="Barrasa J.M."/>
            <person name="Sanchez-Garcia M."/>
            <person name="Camarero S."/>
            <person name="Miyauchi S."/>
            <person name="Serrano A."/>
            <person name="Linde D."/>
            <person name="Babiker R."/>
            <person name="Drula E."/>
            <person name="Ayuso-Fernandez I."/>
            <person name="Pacheco R."/>
            <person name="Padilla G."/>
            <person name="Ferreira P."/>
            <person name="Barriuso J."/>
            <person name="Kellner H."/>
            <person name="Castanera R."/>
            <person name="Alfaro M."/>
            <person name="Ramirez L."/>
            <person name="Pisabarro A.G."/>
            <person name="Kuo A."/>
            <person name="Tritt A."/>
            <person name="Lipzen A."/>
            <person name="He G."/>
            <person name="Yan M."/>
            <person name="Ng V."/>
            <person name="Cullen D."/>
            <person name="Martin F."/>
            <person name="Rosso M.-N."/>
            <person name="Henrissat B."/>
            <person name="Hibbett D."/>
            <person name="Martinez A.T."/>
            <person name="Grigoriev I.V."/>
        </authorList>
    </citation>
    <scope>NUCLEOTIDE SEQUENCE</scope>
    <source>
        <strain evidence="1">CBS 506.95</strain>
    </source>
</reference>
<proteinExistence type="predicted"/>